<feature type="region of interest" description="Disordered" evidence="1">
    <location>
        <begin position="12"/>
        <end position="31"/>
    </location>
</feature>
<dbReference type="RefSeq" id="WP_124821324.1">
    <property type="nucleotide sequence ID" value="NZ_QDGB01000296.1"/>
</dbReference>
<dbReference type="Proteomes" id="UP000278981">
    <property type="component" value="Unassembled WGS sequence"/>
</dbReference>
<evidence type="ECO:0000313" key="2">
    <source>
        <dbReference type="EMBL" id="RQX14683.1"/>
    </source>
</evidence>
<dbReference type="OrthoDB" id="5197182at2"/>
<organism evidence="2 3">
    <name type="scientific">Micromonospora ureilytica</name>
    <dbReference type="NCBI Taxonomy" id="709868"/>
    <lineage>
        <taxon>Bacteria</taxon>
        <taxon>Bacillati</taxon>
        <taxon>Actinomycetota</taxon>
        <taxon>Actinomycetes</taxon>
        <taxon>Micromonosporales</taxon>
        <taxon>Micromonosporaceae</taxon>
        <taxon>Micromonospora</taxon>
    </lineage>
</organism>
<dbReference type="AlphaFoldDB" id="A0A3N9Y424"/>
<evidence type="ECO:0000256" key="1">
    <source>
        <dbReference type="SAM" id="MobiDB-lite"/>
    </source>
</evidence>
<protein>
    <submittedName>
        <fullName evidence="2">Uncharacterized protein</fullName>
    </submittedName>
</protein>
<evidence type="ECO:0000313" key="3">
    <source>
        <dbReference type="Proteomes" id="UP000278981"/>
    </source>
</evidence>
<gene>
    <name evidence="2" type="ORF">DDE19_22655</name>
</gene>
<name>A0A3N9Y424_9ACTN</name>
<proteinExistence type="predicted"/>
<comment type="caution">
    <text evidence="2">The sequence shown here is derived from an EMBL/GenBank/DDBJ whole genome shotgun (WGS) entry which is preliminary data.</text>
</comment>
<sequence>MERELAAALEPILSDLGKPGGVQPDLRDEPWRDDPQAASAFLYASDGSGHGISIDLGLSAVKQIVTLADQVQDWAVEALWSLGHATNWPPCPQHPESHPLTAVVRADRAVWACPTAGTDISEIGTLGG</sequence>
<reference evidence="2 3" key="1">
    <citation type="submission" date="2018-04" db="EMBL/GenBank/DDBJ databases">
        <title>Micromonosporas from Atacama Desert.</title>
        <authorList>
            <person name="Carro L."/>
            <person name="Klenk H.-P."/>
            <person name="Goodfellow M."/>
        </authorList>
    </citation>
    <scope>NUCLEOTIDE SEQUENCE [LARGE SCALE GENOMIC DNA]</scope>
    <source>
        <strain evidence="2 3">LB19</strain>
    </source>
</reference>
<accession>A0A3N9Y424</accession>
<dbReference type="EMBL" id="QDGB01000296">
    <property type="protein sequence ID" value="RQX14683.1"/>
    <property type="molecule type" value="Genomic_DNA"/>
</dbReference>